<dbReference type="Pfam" id="PF01047">
    <property type="entry name" value="MarR"/>
    <property type="match status" value="1"/>
</dbReference>
<dbReference type="PRINTS" id="PR00598">
    <property type="entry name" value="HTHMARR"/>
</dbReference>
<dbReference type="SUPFAM" id="SSF46785">
    <property type="entry name" value="Winged helix' DNA-binding domain"/>
    <property type="match status" value="1"/>
</dbReference>
<evidence type="ECO:0000259" key="1">
    <source>
        <dbReference type="PROSITE" id="PS50995"/>
    </source>
</evidence>
<proteinExistence type="predicted"/>
<dbReference type="InterPro" id="IPR039422">
    <property type="entry name" value="MarR/SlyA-like"/>
</dbReference>
<evidence type="ECO:0000313" key="2">
    <source>
        <dbReference type="EMBL" id="GAA2589057.1"/>
    </source>
</evidence>
<dbReference type="PANTHER" id="PTHR33164:SF99">
    <property type="entry name" value="MARR FAMILY REGULATORY PROTEIN"/>
    <property type="match status" value="1"/>
</dbReference>
<dbReference type="PANTHER" id="PTHR33164">
    <property type="entry name" value="TRANSCRIPTIONAL REGULATOR, MARR FAMILY"/>
    <property type="match status" value="1"/>
</dbReference>
<dbReference type="Proteomes" id="UP001501509">
    <property type="component" value="Unassembled WGS sequence"/>
</dbReference>
<dbReference type="InterPro" id="IPR036388">
    <property type="entry name" value="WH-like_DNA-bd_sf"/>
</dbReference>
<organism evidence="2 3">
    <name type="scientific">Actinomadura fulvescens</name>
    <dbReference type="NCBI Taxonomy" id="46160"/>
    <lineage>
        <taxon>Bacteria</taxon>
        <taxon>Bacillati</taxon>
        <taxon>Actinomycetota</taxon>
        <taxon>Actinomycetes</taxon>
        <taxon>Streptosporangiales</taxon>
        <taxon>Thermomonosporaceae</taxon>
        <taxon>Actinomadura</taxon>
    </lineage>
</organism>
<dbReference type="Gene3D" id="1.10.10.10">
    <property type="entry name" value="Winged helix-like DNA-binding domain superfamily/Winged helix DNA-binding domain"/>
    <property type="match status" value="1"/>
</dbReference>
<dbReference type="RefSeq" id="WP_344540233.1">
    <property type="nucleotide sequence ID" value="NZ_BAAATD010000002.1"/>
</dbReference>
<dbReference type="PROSITE" id="PS50995">
    <property type="entry name" value="HTH_MARR_2"/>
    <property type="match status" value="1"/>
</dbReference>
<protein>
    <recommendedName>
        <fullName evidence="1">HTH marR-type domain-containing protein</fullName>
    </recommendedName>
</protein>
<name>A0ABP6BV08_9ACTN</name>
<accession>A0ABP6BV08</accession>
<dbReference type="SMART" id="SM00347">
    <property type="entry name" value="HTH_MARR"/>
    <property type="match status" value="1"/>
</dbReference>
<sequence length="153" mass="17667">MEQDKLAPLQDEAWSGFVRTHALLYRELGRRLVRSHGMPLSTYEVLLRLAWADKTGLRMSDLAQQVDMTSGGLTRLADRLERDGLITRTRSEEDLRGYHARITPAGRRQLRAANRRHLKDVRELFLDNLTSDDLQALADIWRRLNAANDHLTH</sequence>
<reference evidence="3" key="1">
    <citation type="journal article" date="2019" name="Int. J. Syst. Evol. Microbiol.">
        <title>The Global Catalogue of Microorganisms (GCM) 10K type strain sequencing project: providing services to taxonomists for standard genome sequencing and annotation.</title>
        <authorList>
            <consortium name="The Broad Institute Genomics Platform"/>
            <consortium name="The Broad Institute Genome Sequencing Center for Infectious Disease"/>
            <person name="Wu L."/>
            <person name="Ma J."/>
        </authorList>
    </citation>
    <scope>NUCLEOTIDE SEQUENCE [LARGE SCALE GENOMIC DNA]</scope>
    <source>
        <strain evidence="3">JCM 6833</strain>
    </source>
</reference>
<keyword evidence="3" id="KW-1185">Reference proteome</keyword>
<gene>
    <name evidence="2" type="ORF">GCM10010411_22440</name>
</gene>
<feature type="domain" description="HTH marR-type" evidence="1">
    <location>
        <begin position="1"/>
        <end position="146"/>
    </location>
</feature>
<dbReference type="EMBL" id="BAAATD010000002">
    <property type="protein sequence ID" value="GAA2589057.1"/>
    <property type="molecule type" value="Genomic_DNA"/>
</dbReference>
<dbReference type="InterPro" id="IPR000835">
    <property type="entry name" value="HTH_MarR-typ"/>
</dbReference>
<dbReference type="InterPro" id="IPR036390">
    <property type="entry name" value="WH_DNA-bd_sf"/>
</dbReference>
<comment type="caution">
    <text evidence="2">The sequence shown here is derived from an EMBL/GenBank/DDBJ whole genome shotgun (WGS) entry which is preliminary data.</text>
</comment>
<evidence type="ECO:0000313" key="3">
    <source>
        <dbReference type="Proteomes" id="UP001501509"/>
    </source>
</evidence>